<evidence type="ECO:0000313" key="4">
    <source>
        <dbReference type="EMBL" id="KAK1632206.1"/>
    </source>
</evidence>
<proteinExistence type="predicted"/>
<evidence type="ECO:0000313" key="5">
    <source>
        <dbReference type="Proteomes" id="UP001231189"/>
    </source>
</evidence>
<dbReference type="PANTHER" id="PTHR31346">
    <property type="entry name" value="MULTIPLE ORGANELLAR RNA EDITING FACTOR 2, CHLOROPLASTIC-RELATED-RELATED"/>
    <property type="match status" value="1"/>
</dbReference>
<feature type="domain" description="MORF/ORRM1/DAG-like MORF" evidence="3">
    <location>
        <begin position="78"/>
        <end position="174"/>
    </location>
</feature>
<reference evidence="4" key="1">
    <citation type="submission" date="2023-07" db="EMBL/GenBank/DDBJ databases">
        <title>A chromosome-level genome assembly of Lolium multiflorum.</title>
        <authorList>
            <person name="Chen Y."/>
            <person name="Copetti D."/>
            <person name="Kolliker R."/>
            <person name="Studer B."/>
        </authorList>
    </citation>
    <scope>NUCLEOTIDE SEQUENCE</scope>
    <source>
        <strain evidence="4">02402/16</strain>
        <tissue evidence="4">Leaf</tissue>
    </source>
</reference>
<sequence length="377" mass="41004">MASASRALRLSKLWLLPAAPSRFLRPLAAARSLLPAARGPSPARGFATQPAASSLRDNSPNWTNRPPKETILLDGCDFEHWLVVMDPPPGNPANPDVPREEIIDTYIKTLAQIVGSEEEARMKIYSVSTRHYFAFGALVSEELSYKLKELPKVRWVLPDSYLDVKNKDYGGEPFIDGQAVAYDPKYHEEWVRNDKRAGERIRRNDRPRSFDSNRPRGFDRRSGPPPPPPPVPNQQMPPRDAPPMRPAQGNFQPQAPLNQQPGYGPGVGPNYPNAPHPGYQPGNQGNPGGNMQSGPGPAYQGNNPGYQSGGPGNPPPPPFPGSNQPPLYQGGGRGYASGAPEQQGQAGNTGYQGSGNYNNNAPLPAYEGRDGPGRHYQ</sequence>
<feature type="compositionally biased region" description="Polar residues" evidence="2">
    <location>
        <begin position="340"/>
        <end position="361"/>
    </location>
</feature>
<feature type="compositionally biased region" description="Polar residues" evidence="2">
    <location>
        <begin position="50"/>
        <end position="64"/>
    </location>
</feature>
<dbReference type="GO" id="GO:0005739">
    <property type="term" value="C:mitochondrion"/>
    <property type="evidence" value="ECO:0007669"/>
    <property type="project" value="TreeGrafter"/>
</dbReference>
<dbReference type="Proteomes" id="UP001231189">
    <property type="component" value="Unassembled WGS sequence"/>
</dbReference>
<feature type="region of interest" description="Disordered" evidence="2">
    <location>
        <begin position="198"/>
        <end position="377"/>
    </location>
</feature>
<feature type="compositionally biased region" description="Low complexity" evidence="2">
    <location>
        <begin position="268"/>
        <end position="306"/>
    </location>
</feature>
<dbReference type="GO" id="GO:0016554">
    <property type="term" value="P:cytidine to uridine editing"/>
    <property type="evidence" value="ECO:0007669"/>
    <property type="project" value="InterPro"/>
</dbReference>
<keyword evidence="5" id="KW-1185">Reference proteome</keyword>
<feature type="compositionally biased region" description="Pro residues" evidence="2">
    <location>
        <begin position="223"/>
        <end position="232"/>
    </location>
</feature>
<evidence type="ECO:0000256" key="1">
    <source>
        <dbReference type="ARBA" id="ARBA00022946"/>
    </source>
</evidence>
<dbReference type="PANTHER" id="PTHR31346:SF4">
    <property type="entry name" value="MULTIPLE ORGANELLAR RNA EDITING FACTOR 8, CHLOROPLASTIC_MITOCHONDRIAL"/>
    <property type="match status" value="1"/>
</dbReference>
<dbReference type="GO" id="GO:0080156">
    <property type="term" value="P:mitochondrial mRNA modification"/>
    <property type="evidence" value="ECO:0007669"/>
    <property type="project" value="TreeGrafter"/>
</dbReference>
<gene>
    <name evidence="4" type="ORF">QYE76_006521</name>
</gene>
<protein>
    <recommendedName>
        <fullName evidence="3">MORF/ORRM1/DAG-like MORF domain-containing protein</fullName>
    </recommendedName>
</protein>
<evidence type="ECO:0000256" key="2">
    <source>
        <dbReference type="SAM" id="MobiDB-lite"/>
    </source>
</evidence>
<name>A0AAD8W4G0_LOLMU</name>
<dbReference type="InterPro" id="IPR039206">
    <property type="entry name" value="MORF/ORRM1/DAG-like"/>
</dbReference>
<dbReference type="AlphaFoldDB" id="A0AAD8W4G0"/>
<organism evidence="4 5">
    <name type="scientific">Lolium multiflorum</name>
    <name type="common">Italian ryegrass</name>
    <name type="synonym">Lolium perenne subsp. multiflorum</name>
    <dbReference type="NCBI Taxonomy" id="4521"/>
    <lineage>
        <taxon>Eukaryota</taxon>
        <taxon>Viridiplantae</taxon>
        <taxon>Streptophyta</taxon>
        <taxon>Embryophyta</taxon>
        <taxon>Tracheophyta</taxon>
        <taxon>Spermatophyta</taxon>
        <taxon>Magnoliopsida</taxon>
        <taxon>Liliopsida</taxon>
        <taxon>Poales</taxon>
        <taxon>Poaceae</taxon>
        <taxon>BOP clade</taxon>
        <taxon>Pooideae</taxon>
        <taxon>Poodae</taxon>
        <taxon>Poeae</taxon>
        <taxon>Poeae Chloroplast Group 2 (Poeae type)</taxon>
        <taxon>Loliodinae</taxon>
        <taxon>Loliinae</taxon>
        <taxon>Lolium</taxon>
    </lineage>
</organism>
<feature type="region of interest" description="Disordered" evidence="2">
    <location>
        <begin position="37"/>
        <end position="66"/>
    </location>
</feature>
<evidence type="ECO:0000259" key="3">
    <source>
        <dbReference type="Pfam" id="PF21864"/>
    </source>
</evidence>
<dbReference type="InterPro" id="IPR054059">
    <property type="entry name" value="MORF/ORRM1/DAG-like_MORF"/>
</dbReference>
<feature type="compositionally biased region" description="Basic and acidic residues" evidence="2">
    <location>
        <begin position="367"/>
        <end position="377"/>
    </location>
</feature>
<feature type="compositionally biased region" description="Polar residues" evidence="2">
    <location>
        <begin position="249"/>
        <end position="260"/>
    </location>
</feature>
<keyword evidence="1" id="KW-0809">Transit peptide</keyword>
<feature type="compositionally biased region" description="Basic and acidic residues" evidence="2">
    <location>
        <begin position="198"/>
        <end position="222"/>
    </location>
</feature>
<dbReference type="EMBL" id="JAUUTY010000005">
    <property type="protein sequence ID" value="KAK1632206.1"/>
    <property type="molecule type" value="Genomic_DNA"/>
</dbReference>
<accession>A0AAD8W4G0</accession>
<dbReference type="Pfam" id="PF21864">
    <property type="entry name" value="MORF_dom"/>
    <property type="match status" value="1"/>
</dbReference>
<comment type="caution">
    <text evidence="4">The sequence shown here is derived from an EMBL/GenBank/DDBJ whole genome shotgun (WGS) entry which is preliminary data.</text>
</comment>